<reference evidence="1 2" key="1">
    <citation type="submission" date="2019-09" db="EMBL/GenBank/DDBJ databases">
        <title>YIM 132548 draft genome.</title>
        <authorList>
            <person name="Jiang L."/>
        </authorList>
    </citation>
    <scope>NUCLEOTIDE SEQUENCE [LARGE SCALE GENOMIC DNA]</scope>
    <source>
        <strain evidence="1 2">YIM 132548</strain>
    </source>
</reference>
<evidence type="ECO:0000313" key="1">
    <source>
        <dbReference type="EMBL" id="KAB1068146.1"/>
    </source>
</evidence>
<dbReference type="AlphaFoldDB" id="A0A6N6MFL5"/>
<evidence type="ECO:0000313" key="2">
    <source>
        <dbReference type="Proteomes" id="UP000441523"/>
    </source>
</evidence>
<accession>A0A6N6MFL5</accession>
<comment type="caution">
    <text evidence="1">The sequence shown here is derived from an EMBL/GenBank/DDBJ whole genome shotgun (WGS) entry which is preliminary data.</text>
</comment>
<dbReference type="Proteomes" id="UP000441523">
    <property type="component" value="Unassembled WGS sequence"/>
</dbReference>
<organism evidence="1 2">
    <name type="scientific">Methylobacterium planeticum</name>
    <dbReference type="NCBI Taxonomy" id="2615211"/>
    <lineage>
        <taxon>Bacteria</taxon>
        <taxon>Pseudomonadati</taxon>
        <taxon>Pseudomonadota</taxon>
        <taxon>Alphaproteobacteria</taxon>
        <taxon>Hyphomicrobiales</taxon>
        <taxon>Methylobacteriaceae</taxon>
        <taxon>Methylobacterium</taxon>
    </lineage>
</organism>
<gene>
    <name evidence="1" type="ORF">F6X51_27230</name>
</gene>
<evidence type="ECO:0008006" key="3">
    <source>
        <dbReference type="Google" id="ProtNLM"/>
    </source>
</evidence>
<name>A0A6N6MFL5_9HYPH</name>
<protein>
    <recommendedName>
        <fullName evidence="3">CHRD domain-containing protein</fullName>
    </recommendedName>
</protein>
<dbReference type="EMBL" id="VZZJ01000058">
    <property type="protein sequence ID" value="KAB1068146.1"/>
    <property type="molecule type" value="Genomic_DNA"/>
</dbReference>
<sequence length="219" mass="22966">MVAGLNYNAYAQAFTPYAISEVQSFLFLQAPYSLSPTGSGPAAPENPAVPVVGNATETAIALLNPSNNSGVSGEAIIHINQQTGTVSLDVVASGLTPGQIHPQHIHGFDNGQPSLLPNLTLDTNHDGLVEDPEGAPVIGPVLLAGHSSGAVDRIEINTDYPTADASGNLRFHQDYRFNLSDPAQAQIFQELEQRIAGREFQIHGLNVAPGQDSTLPQGG</sequence>
<dbReference type="RefSeq" id="WP_150967167.1">
    <property type="nucleotide sequence ID" value="NZ_VZZJ01000058.1"/>
</dbReference>
<proteinExistence type="predicted"/>
<keyword evidence="2" id="KW-1185">Reference proteome</keyword>